<dbReference type="GO" id="GO:0046872">
    <property type="term" value="F:metal ion binding"/>
    <property type="evidence" value="ECO:0007669"/>
    <property type="project" value="UniProtKB-KW"/>
</dbReference>
<evidence type="ECO:0000256" key="4">
    <source>
        <dbReference type="SAM" id="MobiDB-lite"/>
    </source>
</evidence>
<protein>
    <submittedName>
        <fullName evidence="7">Proto-oncogene tyrosine-protein kinase receptor Ret</fullName>
    </submittedName>
</protein>
<organism evidence="7 8">
    <name type="scientific">Stylophora pistillata</name>
    <name type="common">Smooth cauliflower coral</name>
    <dbReference type="NCBI Taxonomy" id="50429"/>
    <lineage>
        <taxon>Eukaryota</taxon>
        <taxon>Metazoa</taxon>
        <taxon>Cnidaria</taxon>
        <taxon>Anthozoa</taxon>
        <taxon>Hexacorallia</taxon>
        <taxon>Scleractinia</taxon>
        <taxon>Astrocoeniina</taxon>
        <taxon>Pocilloporidae</taxon>
        <taxon>Stylophora</taxon>
    </lineage>
</organism>
<dbReference type="PROSITE" id="PS00109">
    <property type="entry name" value="PROTEIN_KINASE_TYR"/>
    <property type="match status" value="1"/>
</dbReference>
<dbReference type="Pfam" id="PF00078">
    <property type="entry name" value="RVT_1"/>
    <property type="match status" value="1"/>
</dbReference>
<keyword evidence="7" id="KW-0675">Receptor</keyword>
<feature type="binding site" evidence="3">
    <location>
        <position position="485"/>
    </location>
    <ligand>
        <name>Mg(2+)</name>
        <dbReference type="ChEBI" id="CHEBI:18420"/>
    </ligand>
</feature>
<dbReference type="EMBL" id="LSMT01000556">
    <property type="protein sequence ID" value="PFX16311.1"/>
    <property type="molecule type" value="Genomic_DNA"/>
</dbReference>
<accession>A0A2B4RFC2</accession>
<dbReference type="AlphaFoldDB" id="A0A2B4RFC2"/>
<keyword evidence="8" id="KW-1185">Reference proteome</keyword>
<dbReference type="PRINTS" id="PR00109">
    <property type="entry name" value="TYRKINASE"/>
</dbReference>
<keyword evidence="3" id="KW-0460">Magnesium</keyword>
<keyword evidence="5" id="KW-0812">Transmembrane</keyword>
<sequence>MYSIDLVAFRSGSVVAEVEMKFGKSVTDPLKPLEDDIKDGKLGAFTVNCKLDLNITTPPPASLFSTATPPPVSLFSTTSEEPDQPSSNAPNSGLTPSELWGIIGGCIAFVLVVLIIIVVSSIYCRKNKGGGASKGGRKKYSEVGGYLGNLRHHRREDRIEIQVNIQDVELDLLIDLGAKVSIINEWLFMEHFSSQKLDSLKSASDTTVKPVTQKRWRLPLTLCEEVSKELRDLEEIDAIEELLITVDQKSGRTYDRVLLSTIFSKLNRRKSYLQILLHEDSKHLTAFITHDGVLQYKRMSYGLSSAPSAFQKILSSILSGVKGAFSIIHDLIVHGKDFEQHDERLNEILSLLNEHHLSRNTENAPESDRKDLLSELELMKKLKPHPHVIKLMGCITNSDPLLVLIEHIPYGDLLGYLRKSRGLNDTYFKDPDVKPETNLTSEQLVRFAWQIADGMKYLSSKKIIHRDLAARNVLVGEGEGCKVTDFGMARNVGQDDIYTRRSGGRLPVKWTAYEGLLYGTYTTQSDV</sequence>
<reference evidence="8" key="1">
    <citation type="journal article" date="2017" name="bioRxiv">
        <title>Comparative analysis of the genomes of Stylophora pistillata and Acropora digitifera provides evidence for extensive differences between species of corals.</title>
        <authorList>
            <person name="Voolstra C.R."/>
            <person name="Li Y."/>
            <person name="Liew Y.J."/>
            <person name="Baumgarten S."/>
            <person name="Zoccola D."/>
            <person name="Flot J.-F."/>
            <person name="Tambutte S."/>
            <person name="Allemand D."/>
            <person name="Aranda M."/>
        </authorList>
    </citation>
    <scope>NUCLEOTIDE SEQUENCE [LARGE SCALE GENOMIC DNA]</scope>
</reference>
<dbReference type="OrthoDB" id="5988880at2759"/>
<dbReference type="InterPro" id="IPR008266">
    <property type="entry name" value="Tyr_kinase_AS"/>
</dbReference>
<keyword evidence="7" id="KW-0418">Kinase</keyword>
<keyword evidence="5" id="KW-0472">Membrane</keyword>
<dbReference type="SMART" id="SM00219">
    <property type="entry name" value="TyrKc"/>
    <property type="match status" value="1"/>
</dbReference>
<dbReference type="InterPro" id="IPR011009">
    <property type="entry name" value="Kinase-like_dom_sf"/>
</dbReference>
<dbReference type="InterPro" id="IPR000719">
    <property type="entry name" value="Prot_kinase_dom"/>
</dbReference>
<feature type="transmembrane region" description="Helical" evidence="5">
    <location>
        <begin position="99"/>
        <end position="124"/>
    </location>
</feature>
<evidence type="ECO:0000313" key="7">
    <source>
        <dbReference type="EMBL" id="PFX16311.1"/>
    </source>
</evidence>
<feature type="binding site" evidence="2">
    <location>
        <position position="471"/>
    </location>
    <ligand>
        <name>ATP</name>
        <dbReference type="ChEBI" id="CHEBI:30616"/>
    </ligand>
</feature>
<dbReference type="Proteomes" id="UP000225706">
    <property type="component" value="Unassembled WGS sequence"/>
</dbReference>
<dbReference type="Gene3D" id="3.10.10.10">
    <property type="entry name" value="HIV Type 1 Reverse Transcriptase, subunit A, domain 1"/>
    <property type="match status" value="1"/>
</dbReference>
<evidence type="ECO:0000313" key="8">
    <source>
        <dbReference type="Proteomes" id="UP000225706"/>
    </source>
</evidence>
<dbReference type="SUPFAM" id="SSF56672">
    <property type="entry name" value="DNA/RNA polymerases"/>
    <property type="match status" value="1"/>
</dbReference>
<dbReference type="PANTHER" id="PTHR24416">
    <property type="entry name" value="TYROSINE-PROTEIN KINASE RECEPTOR"/>
    <property type="match status" value="1"/>
</dbReference>
<feature type="domain" description="Protein kinase" evidence="6">
    <location>
        <begin position="311"/>
        <end position="527"/>
    </location>
</feature>
<dbReference type="InterPro" id="IPR050122">
    <property type="entry name" value="RTK"/>
</dbReference>
<dbReference type="Gene3D" id="3.30.70.270">
    <property type="match status" value="1"/>
</dbReference>
<evidence type="ECO:0000256" key="1">
    <source>
        <dbReference type="PIRSR" id="PIRSR000615-1"/>
    </source>
</evidence>
<keyword evidence="2" id="KW-0067">ATP-binding</keyword>
<dbReference type="InterPro" id="IPR043502">
    <property type="entry name" value="DNA/RNA_pol_sf"/>
</dbReference>
<proteinExistence type="predicted"/>
<gene>
    <name evidence="7" type="primary">RET</name>
    <name evidence="7" type="ORF">AWC38_SpisGene19424</name>
</gene>
<keyword evidence="7" id="KW-0808">Transferase</keyword>
<dbReference type="InterPro" id="IPR043128">
    <property type="entry name" value="Rev_trsase/Diguanyl_cyclase"/>
</dbReference>
<evidence type="ECO:0000256" key="3">
    <source>
        <dbReference type="PIRSR" id="PIRSR000615-3"/>
    </source>
</evidence>
<evidence type="ECO:0000259" key="6">
    <source>
        <dbReference type="PROSITE" id="PS50011"/>
    </source>
</evidence>
<dbReference type="PANTHER" id="PTHR24416:SF621">
    <property type="entry name" value="TYROSINE KINASE RECEPTOR CAD96CA"/>
    <property type="match status" value="1"/>
</dbReference>
<keyword evidence="3" id="KW-0479">Metal-binding</keyword>
<dbReference type="Pfam" id="PF07714">
    <property type="entry name" value="PK_Tyr_Ser-Thr"/>
    <property type="match status" value="1"/>
</dbReference>
<feature type="binding site" evidence="3">
    <location>
        <position position="472"/>
    </location>
    <ligand>
        <name>Mg(2+)</name>
        <dbReference type="ChEBI" id="CHEBI:18420"/>
    </ligand>
</feature>
<dbReference type="SUPFAM" id="SSF56112">
    <property type="entry name" value="Protein kinase-like (PK-like)"/>
    <property type="match status" value="1"/>
</dbReference>
<name>A0A2B4RFC2_STYPI</name>
<dbReference type="CDD" id="cd01647">
    <property type="entry name" value="RT_LTR"/>
    <property type="match status" value="1"/>
</dbReference>
<feature type="active site" description="Proton acceptor" evidence="1">
    <location>
        <position position="467"/>
    </location>
</feature>
<dbReference type="InterPro" id="IPR001245">
    <property type="entry name" value="Ser-Thr/Tyr_kinase_cat_dom"/>
</dbReference>
<dbReference type="Gene3D" id="1.10.510.10">
    <property type="entry name" value="Transferase(Phosphotransferase) domain 1"/>
    <property type="match status" value="1"/>
</dbReference>
<dbReference type="InterPro" id="IPR020635">
    <property type="entry name" value="Tyr_kinase_cat_dom"/>
</dbReference>
<evidence type="ECO:0000256" key="5">
    <source>
        <dbReference type="SAM" id="Phobius"/>
    </source>
</evidence>
<dbReference type="PROSITE" id="PS50011">
    <property type="entry name" value="PROTEIN_KINASE_DOM"/>
    <property type="match status" value="1"/>
</dbReference>
<dbReference type="GO" id="GO:0005524">
    <property type="term" value="F:ATP binding"/>
    <property type="evidence" value="ECO:0007669"/>
    <property type="project" value="UniProtKB-KW"/>
</dbReference>
<evidence type="ECO:0000256" key="2">
    <source>
        <dbReference type="PIRSR" id="PIRSR000615-2"/>
    </source>
</evidence>
<dbReference type="Gene3D" id="3.30.200.20">
    <property type="entry name" value="Phosphorylase Kinase, domain 1"/>
    <property type="match status" value="1"/>
</dbReference>
<dbReference type="GO" id="GO:0007169">
    <property type="term" value="P:cell surface receptor protein tyrosine kinase signaling pathway"/>
    <property type="evidence" value="ECO:0007669"/>
    <property type="project" value="TreeGrafter"/>
</dbReference>
<dbReference type="GO" id="GO:0004714">
    <property type="term" value="F:transmembrane receptor protein tyrosine kinase activity"/>
    <property type="evidence" value="ECO:0007669"/>
    <property type="project" value="TreeGrafter"/>
</dbReference>
<feature type="compositionally biased region" description="Polar residues" evidence="4">
    <location>
        <begin position="74"/>
        <end position="92"/>
    </location>
</feature>
<feature type="region of interest" description="Disordered" evidence="4">
    <location>
        <begin position="73"/>
        <end position="92"/>
    </location>
</feature>
<dbReference type="InterPro" id="IPR000477">
    <property type="entry name" value="RT_dom"/>
</dbReference>
<comment type="caution">
    <text evidence="7">The sequence shown here is derived from an EMBL/GenBank/DDBJ whole genome shotgun (WGS) entry which is preliminary data.</text>
</comment>
<keyword evidence="2" id="KW-0547">Nucleotide-binding</keyword>
<keyword evidence="5" id="KW-1133">Transmembrane helix</keyword>
<dbReference type="GO" id="GO:0005886">
    <property type="term" value="C:plasma membrane"/>
    <property type="evidence" value="ECO:0007669"/>
    <property type="project" value="TreeGrafter"/>
</dbReference>
<dbReference type="GO" id="GO:0043235">
    <property type="term" value="C:receptor complex"/>
    <property type="evidence" value="ECO:0007669"/>
    <property type="project" value="TreeGrafter"/>
</dbReference>